<gene>
    <name evidence="3" type="ORF">FCL42_00515</name>
</gene>
<evidence type="ECO:0000256" key="1">
    <source>
        <dbReference type="SAM" id="SignalP"/>
    </source>
</evidence>
<accession>A0A4U1BSA5</accession>
<name>A0A4U1BSA5_9GAMM</name>
<dbReference type="InterPro" id="IPR014710">
    <property type="entry name" value="RmlC-like_jellyroll"/>
</dbReference>
<feature type="chain" id="PRO_5020362359" evidence="1">
    <location>
        <begin position="24"/>
        <end position="238"/>
    </location>
</feature>
<keyword evidence="4" id="KW-1185">Reference proteome</keyword>
<feature type="signal peptide" evidence="1">
    <location>
        <begin position="1"/>
        <end position="23"/>
    </location>
</feature>
<evidence type="ECO:0000313" key="3">
    <source>
        <dbReference type="EMBL" id="TKB58276.1"/>
    </source>
</evidence>
<dbReference type="InterPro" id="IPR011051">
    <property type="entry name" value="RmlC_Cupin_sf"/>
</dbReference>
<sequence length="238" mass="26938">MMKTNIAITLTALIASAPMLATAHERMPIPTPLHSSTFTPQWEMPEQCKDPLAEKYIAGLQSGKYTLANIPSDDTIPSNKQYWLTFDDSGKNVVECKDGDIKNSPANYCWKELSDSPSVIGIVAMGKTDHAPHFHAEHECYYIASGKTETLADGQMMSIEKGQYFYINDYAIHNIPNLNKEDLTIFYWYPGIANWSKFKYYWKDDVKNHMPAEAAFDKVDEIRKAAWGFGPYGTVDMK</sequence>
<dbReference type="SUPFAM" id="SSF51182">
    <property type="entry name" value="RmlC-like cupins"/>
    <property type="match status" value="1"/>
</dbReference>
<dbReference type="AlphaFoldDB" id="A0A4U1BSA5"/>
<reference evidence="3 4" key="1">
    <citation type="submission" date="2019-04" db="EMBL/GenBank/DDBJ databases">
        <authorList>
            <person name="Hwang J.C."/>
        </authorList>
    </citation>
    <scope>NUCLEOTIDE SEQUENCE [LARGE SCALE GENOMIC DNA]</scope>
    <source>
        <strain evidence="3 4">IMCC35002</strain>
    </source>
</reference>
<evidence type="ECO:0000313" key="4">
    <source>
        <dbReference type="Proteomes" id="UP000305675"/>
    </source>
</evidence>
<feature type="domain" description="Cupin type-2" evidence="2">
    <location>
        <begin position="125"/>
        <end position="186"/>
    </location>
</feature>
<dbReference type="EMBL" id="SWCJ01000001">
    <property type="protein sequence ID" value="TKB58276.1"/>
    <property type="molecule type" value="Genomic_DNA"/>
</dbReference>
<comment type="caution">
    <text evidence="3">The sequence shown here is derived from an EMBL/GenBank/DDBJ whole genome shotgun (WGS) entry which is preliminary data.</text>
</comment>
<dbReference type="Gene3D" id="2.60.120.10">
    <property type="entry name" value="Jelly Rolls"/>
    <property type="match status" value="1"/>
</dbReference>
<dbReference type="InterPro" id="IPR013096">
    <property type="entry name" value="Cupin_2"/>
</dbReference>
<keyword evidence="1" id="KW-0732">Signal</keyword>
<dbReference type="Proteomes" id="UP000305675">
    <property type="component" value="Unassembled WGS sequence"/>
</dbReference>
<evidence type="ECO:0000259" key="2">
    <source>
        <dbReference type="Pfam" id="PF07883"/>
    </source>
</evidence>
<proteinExistence type="predicted"/>
<organism evidence="3 4">
    <name type="scientific">Ferrimonas aestuarii</name>
    <dbReference type="NCBI Taxonomy" id="2569539"/>
    <lineage>
        <taxon>Bacteria</taxon>
        <taxon>Pseudomonadati</taxon>
        <taxon>Pseudomonadota</taxon>
        <taxon>Gammaproteobacteria</taxon>
        <taxon>Alteromonadales</taxon>
        <taxon>Ferrimonadaceae</taxon>
        <taxon>Ferrimonas</taxon>
    </lineage>
</organism>
<dbReference type="OrthoDB" id="9806121at2"/>
<dbReference type="RefSeq" id="WP_136861424.1">
    <property type="nucleotide sequence ID" value="NZ_SWCJ01000001.1"/>
</dbReference>
<dbReference type="Pfam" id="PF07883">
    <property type="entry name" value="Cupin_2"/>
    <property type="match status" value="1"/>
</dbReference>
<protein>
    <submittedName>
        <fullName evidence="3">Cupin domain-containing protein</fullName>
    </submittedName>
</protein>